<evidence type="ECO:0000256" key="3">
    <source>
        <dbReference type="ARBA" id="ARBA00023136"/>
    </source>
</evidence>
<sequence>MPIAGFLADRFHRKNMLTIGTAPFALFGCLPAVLNDLNSVLIARLVFGCVEAVIMTCCTTLIADYSNGEERSKCPIARWLRLGSSDRSSSSSAPPSAKPPGAKGLWCALALDRHLDLFFRGDTITECCKLPLQRRRSNSMGDAPNDLKKLHLSDHCSLAKPVSRLPVIV</sequence>
<dbReference type="Gene3D" id="1.20.1250.20">
    <property type="entry name" value="MFS general substrate transporter like domains"/>
    <property type="match status" value="1"/>
</dbReference>
<gene>
    <name evidence="5" type="ORF">GGD55_004702</name>
</gene>
<comment type="caution">
    <text evidence="5">The sequence shown here is derived from an EMBL/GenBank/DDBJ whole genome shotgun (WGS) entry which is preliminary data.</text>
</comment>
<reference evidence="5 6" key="1">
    <citation type="submission" date="2020-08" db="EMBL/GenBank/DDBJ databases">
        <title>Genomic Encyclopedia of Type Strains, Phase IV (KMG-V): Genome sequencing to study the core and pangenomes of soil and plant-associated prokaryotes.</title>
        <authorList>
            <person name="Whitman W."/>
        </authorList>
    </citation>
    <scope>NUCLEOTIDE SEQUENCE [LARGE SCALE GENOMIC DNA]</scope>
    <source>
        <strain evidence="5 6">SEMIA 4084</strain>
    </source>
</reference>
<dbReference type="AlphaFoldDB" id="A0A7W8XAT0"/>
<name>A0A7W8XAT0_9HYPH</name>
<dbReference type="Pfam" id="PF07690">
    <property type="entry name" value="MFS_1"/>
    <property type="match status" value="1"/>
</dbReference>
<proteinExistence type="predicted"/>
<dbReference type="EMBL" id="JACHBK010000011">
    <property type="protein sequence ID" value="MBB5537981.1"/>
    <property type="molecule type" value="Genomic_DNA"/>
</dbReference>
<evidence type="ECO:0008006" key="7">
    <source>
        <dbReference type="Google" id="ProtNLM"/>
    </source>
</evidence>
<dbReference type="SUPFAM" id="SSF103473">
    <property type="entry name" value="MFS general substrate transporter"/>
    <property type="match status" value="1"/>
</dbReference>
<organism evidence="5 6">
    <name type="scientific">Rhizobium giardinii</name>
    <dbReference type="NCBI Taxonomy" id="56731"/>
    <lineage>
        <taxon>Bacteria</taxon>
        <taxon>Pseudomonadati</taxon>
        <taxon>Pseudomonadota</taxon>
        <taxon>Alphaproteobacteria</taxon>
        <taxon>Hyphomicrobiales</taxon>
        <taxon>Rhizobiaceae</taxon>
        <taxon>Rhizobium/Agrobacterium group</taxon>
        <taxon>Rhizobium</taxon>
    </lineage>
</organism>
<keyword evidence="1 4" id="KW-0812">Transmembrane</keyword>
<feature type="transmembrane region" description="Helical" evidence="4">
    <location>
        <begin position="41"/>
        <end position="63"/>
    </location>
</feature>
<protein>
    <recommendedName>
        <fullName evidence="7">Major facilitator superfamily (MFS) profile domain-containing protein</fullName>
    </recommendedName>
</protein>
<evidence type="ECO:0000313" key="6">
    <source>
        <dbReference type="Proteomes" id="UP000585507"/>
    </source>
</evidence>
<dbReference type="InterPro" id="IPR011701">
    <property type="entry name" value="MFS"/>
</dbReference>
<evidence type="ECO:0000313" key="5">
    <source>
        <dbReference type="EMBL" id="MBB5537981.1"/>
    </source>
</evidence>
<dbReference type="InterPro" id="IPR036259">
    <property type="entry name" value="MFS_trans_sf"/>
</dbReference>
<evidence type="ECO:0000256" key="4">
    <source>
        <dbReference type="SAM" id="Phobius"/>
    </source>
</evidence>
<dbReference type="Proteomes" id="UP000585507">
    <property type="component" value="Unassembled WGS sequence"/>
</dbReference>
<dbReference type="RefSeq" id="WP_210163044.1">
    <property type="nucleotide sequence ID" value="NZ_JACHBK010000011.1"/>
</dbReference>
<keyword evidence="3 4" id="KW-0472">Membrane</keyword>
<dbReference type="GO" id="GO:0022857">
    <property type="term" value="F:transmembrane transporter activity"/>
    <property type="evidence" value="ECO:0007669"/>
    <property type="project" value="InterPro"/>
</dbReference>
<keyword evidence="6" id="KW-1185">Reference proteome</keyword>
<evidence type="ECO:0000256" key="1">
    <source>
        <dbReference type="ARBA" id="ARBA00022692"/>
    </source>
</evidence>
<keyword evidence="2 4" id="KW-1133">Transmembrane helix</keyword>
<evidence type="ECO:0000256" key="2">
    <source>
        <dbReference type="ARBA" id="ARBA00022989"/>
    </source>
</evidence>
<accession>A0A7W8XAT0</accession>